<accession>A0A540RAI0</accession>
<dbReference type="Gene3D" id="2.40.320.10">
    <property type="entry name" value="Hypothetical Protein Pfu-838710-001"/>
    <property type="match status" value="1"/>
</dbReference>
<organism evidence="4 5">
    <name type="scientific">Corynebacterium phoceense</name>
    <dbReference type="NCBI Taxonomy" id="1686286"/>
    <lineage>
        <taxon>Bacteria</taxon>
        <taxon>Bacillati</taxon>
        <taxon>Actinomycetota</taxon>
        <taxon>Actinomycetes</taxon>
        <taxon>Mycobacteriales</taxon>
        <taxon>Corynebacteriaceae</taxon>
        <taxon>Corynebacterium</taxon>
    </lineage>
</organism>
<gene>
    <name evidence="4" type="ORF">EJK80_01270</name>
</gene>
<comment type="caution">
    <text evidence="4">The sequence shown here is derived from an EMBL/GenBank/DDBJ whole genome shotgun (WGS) entry which is preliminary data.</text>
</comment>
<dbReference type="SUPFAM" id="SSF55154">
    <property type="entry name" value="CYTH-like phosphatases"/>
    <property type="match status" value="1"/>
</dbReference>
<feature type="domain" description="CHAD" evidence="3">
    <location>
        <begin position="238"/>
        <end position="560"/>
    </location>
</feature>
<dbReference type="Pfam" id="PF01928">
    <property type="entry name" value="CYTH"/>
    <property type="match status" value="1"/>
</dbReference>
<dbReference type="InterPro" id="IPR038186">
    <property type="entry name" value="CHAD_dom_sf"/>
</dbReference>
<dbReference type="PROSITE" id="PS51708">
    <property type="entry name" value="CHAD"/>
    <property type="match status" value="1"/>
</dbReference>
<dbReference type="Pfam" id="PF05235">
    <property type="entry name" value="CHAD"/>
    <property type="match status" value="1"/>
</dbReference>
<dbReference type="RefSeq" id="WP_141628467.1">
    <property type="nucleotide sequence ID" value="NZ_VHIR01000001.1"/>
</dbReference>
<feature type="region of interest" description="Disordered" evidence="1">
    <location>
        <begin position="386"/>
        <end position="405"/>
    </location>
</feature>
<dbReference type="PANTHER" id="PTHR39339">
    <property type="entry name" value="SLR1444 PROTEIN"/>
    <property type="match status" value="1"/>
</dbReference>
<reference evidence="4 5" key="1">
    <citation type="submission" date="2019-06" db="EMBL/GenBank/DDBJ databases">
        <title>Draft genome of C. phoceense Strain 272.</title>
        <authorList>
            <person name="Pacheco L.G.C."/>
            <person name="Barberis C.M."/>
            <person name="Almuzara M.N."/>
            <person name="Traglia G.M."/>
            <person name="Santos C.S."/>
            <person name="Rocha D.J.P.G."/>
            <person name="Aguiar E.R.G.R."/>
            <person name="Vay C.A."/>
        </authorList>
    </citation>
    <scope>NUCLEOTIDE SEQUENCE [LARGE SCALE GENOMIC DNA]</scope>
    <source>
        <strain evidence="4 5">272</strain>
    </source>
</reference>
<dbReference type="SMART" id="SM00880">
    <property type="entry name" value="CHAD"/>
    <property type="match status" value="1"/>
</dbReference>
<dbReference type="EMBL" id="VHIR01000001">
    <property type="protein sequence ID" value="TQE44733.1"/>
    <property type="molecule type" value="Genomic_DNA"/>
</dbReference>
<dbReference type="InterPro" id="IPR033469">
    <property type="entry name" value="CYTH-like_dom_sf"/>
</dbReference>
<dbReference type="InterPro" id="IPR023577">
    <property type="entry name" value="CYTH_domain"/>
</dbReference>
<evidence type="ECO:0000259" key="2">
    <source>
        <dbReference type="PROSITE" id="PS51707"/>
    </source>
</evidence>
<evidence type="ECO:0000313" key="5">
    <source>
        <dbReference type="Proteomes" id="UP000318080"/>
    </source>
</evidence>
<evidence type="ECO:0000313" key="4">
    <source>
        <dbReference type="EMBL" id="TQE44733.1"/>
    </source>
</evidence>
<evidence type="ECO:0000256" key="1">
    <source>
        <dbReference type="SAM" id="MobiDB-lite"/>
    </source>
</evidence>
<sequence>MAITSALEIEAKFAVDSSAELPDLTTLPEIGSVAREEHHELSAIYFDTPDLRLTRAKMTLRRRTGGNDSGWHIKTPTAAGRQELHAPLDDAADGNYIVPAELLAEIRSLVRNLPLKPIAQVDNKRAEITYADPEGNPVVEFCDDHVTAKSFLPAGKETRWREWEVELTGVAAEAAAQAAEAPAADAPAPANLLQLCSEALIAAGAFPSKSPSKLATALGDSVDNVPLPPSMRESTVEPGSAAAAVIAALQTNRDKIIEYDPKVRANEWDSVHQMRVATRELRSHMETFHGIVEGPQIAHIESELKSLAGLLGVARDAEVVEERWQSLLASEDSDVLDEATRDHIAHDMGREYRRAHRHVIGALNSDRYLGLLEELDQLLLDPPVVADTPAEDTTTEDTAAATPVPEDAQLEAEPAAHEQPAHDMETVMANHLGEAYAKLVKRHKKAVKNWSNDELPLHERENYFHDMRKAAKKLRYAAEAAGSATNLKTKALYKACKDMQSVLGDFQDSVTSRDKLLELAEAARRRGEDTFGYGLLYQRERMIGLEALADYHEAFKAIKSSFKPLRKKMDA</sequence>
<dbReference type="SMART" id="SM01118">
    <property type="entry name" value="CYTH"/>
    <property type="match status" value="1"/>
</dbReference>
<evidence type="ECO:0000259" key="3">
    <source>
        <dbReference type="PROSITE" id="PS51708"/>
    </source>
</evidence>
<dbReference type="Proteomes" id="UP000318080">
    <property type="component" value="Unassembled WGS sequence"/>
</dbReference>
<dbReference type="CDD" id="cd07374">
    <property type="entry name" value="CYTH-like_Pase"/>
    <property type="match status" value="1"/>
</dbReference>
<dbReference type="Gene3D" id="1.40.20.10">
    <property type="entry name" value="CHAD domain"/>
    <property type="match status" value="1"/>
</dbReference>
<protein>
    <submittedName>
        <fullName evidence="4">CYTH and CHAD domain-containing protein</fullName>
    </submittedName>
</protein>
<keyword evidence="5" id="KW-1185">Reference proteome</keyword>
<dbReference type="STRING" id="1686286.GCA_900092335_02342"/>
<proteinExistence type="predicted"/>
<dbReference type="AlphaFoldDB" id="A0A540RAI0"/>
<dbReference type="PANTHER" id="PTHR39339:SF1">
    <property type="entry name" value="CHAD DOMAIN-CONTAINING PROTEIN"/>
    <property type="match status" value="1"/>
</dbReference>
<feature type="domain" description="CYTH" evidence="2">
    <location>
        <begin position="6"/>
        <end position="198"/>
    </location>
</feature>
<dbReference type="InterPro" id="IPR007899">
    <property type="entry name" value="CHAD_dom"/>
</dbReference>
<feature type="compositionally biased region" description="Low complexity" evidence="1">
    <location>
        <begin position="396"/>
        <end position="405"/>
    </location>
</feature>
<name>A0A540RAI0_9CORY</name>
<dbReference type="PROSITE" id="PS51707">
    <property type="entry name" value="CYTH"/>
    <property type="match status" value="1"/>
</dbReference>